<dbReference type="SUPFAM" id="SSF81923">
    <property type="entry name" value="Double Clp-N motif"/>
    <property type="match status" value="2"/>
</dbReference>
<evidence type="ECO:0000256" key="2">
    <source>
        <dbReference type="SAM" id="MobiDB-lite"/>
    </source>
</evidence>
<dbReference type="RefSeq" id="WP_091613065.1">
    <property type="nucleotide sequence ID" value="NZ_FOEF01000002.1"/>
</dbReference>
<dbReference type="Proteomes" id="UP000198582">
    <property type="component" value="Unassembled WGS sequence"/>
</dbReference>
<keyword evidence="5" id="KW-1185">Reference proteome</keyword>
<protein>
    <submittedName>
        <fullName evidence="4">Clp amino terminal domain-containing protein, pathogenicity island component</fullName>
    </submittedName>
</protein>
<evidence type="ECO:0000313" key="5">
    <source>
        <dbReference type="Proteomes" id="UP000198582"/>
    </source>
</evidence>
<dbReference type="Gene3D" id="1.10.1780.10">
    <property type="entry name" value="Clp, N-terminal domain"/>
    <property type="match status" value="2"/>
</dbReference>
<accession>A0A1H8SC33</accession>
<dbReference type="Pfam" id="PF02861">
    <property type="entry name" value="Clp_N"/>
    <property type="match status" value="2"/>
</dbReference>
<gene>
    <name evidence="4" type="ORF">SAMN04489732_10231</name>
</gene>
<organism evidence="4 5">
    <name type="scientific">Amycolatopsis saalfeldensis</name>
    <dbReference type="NCBI Taxonomy" id="394193"/>
    <lineage>
        <taxon>Bacteria</taxon>
        <taxon>Bacillati</taxon>
        <taxon>Actinomycetota</taxon>
        <taxon>Actinomycetes</taxon>
        <taxon>Pseudonocardiales</taxon>
        <taxon>Pseudonocardiaceae</taxon>
        <taxon>Amycolatopsis</taxon>
    </lineage>
</organism>
<dbReference type="STRING" id="394193.SAMN04489732_10231"/>
<feature type="region of interest" description="Disordered" evidence="2">
    <location>
        <begin position="155"/>
        <end position="174"/>
    </location>
</feature>
<evidence type="ECO:0000259" key="3">
    <source>
        <dbReference type="PROSITE" id="PS51903"/>
    </source>
</evidence>
<reference evidence="4 5" key="1">
    <citation type="submission" date="2016-10" db="EMBL/GenBank/DDBJ databases">
        <authorList>
            <person name="de Groot N.N."/>
        </authorList>
    </citation>
    <scope>NUCLEOTIDE SEQUENCE [LARGE SCALE GENOMIC DNA]</scope>
    <source>
        <strain evidence="4 5">DSM 44993</strain>
    </source>
</reference>
<keyword evidence="1" id="KW-0677">Repeat</keyword>
<dbReference type="InterPro" id="IPR004176">
    <property type="entry name" value="Clp_R_N"/>
</dbReference>
<evidence type="ECO:0000313" key="4">
    <source>
        <dbReference type="EMBL" id="SEO76222.1"/>
    </source>
</evidence>
<evidence type="ECO:0000256" key="1">
    <source>
        <dbReference type="PROSITE-ProRule" id="PRU01251"/>
    </source>
</evidence>
<dbReference type="InterPro" id="IPR036628">
    <property type="entry name" value="Clp_N_dom_sf"/>
</dbReference>
<name>A0A1H8SC33_9PSEU</name>
<proteinExistence type="predicted"/>
<sequence>MFELFTPEARTVVVQAQQHARRLGHRYIGTEHLLLAAAATGEPVGEVLRGHGITPEAVEEEIVRSVGLGGGGGLFGDLDQEALSAIGIDLDAVRARIEASFSAEALTRAAEVLHPRPRPSRLDPRRAIPPGLRRWVGHHRFALTAHRRAAITAPVPPATGRYHAPEPVPRGHLPFTTRAKKGLEYTVREAKARHDQHVGVEHLALGLIRADGGLVPSILLALGTSGPALRTAILDRYRQAG</sequence>
<feature type="domain" description="Clp R" evidence="3">
    <location>
        <begin position="2"/>
        <end position="240"/>
    </location>
</feature>
<dbReference type="EMBL" id="FOEF01000002">
    <property type="protein sequence ID" value="SEO76222.1"/>
    <property type="molecule type" value="Genomic_DNA"/>
</dbReference>
<dbReference type="PROSITE" id="PS51903">
    <property type="entry name" value="CLP_R"/>
    <property type="match status" value="1"/>
</dbReference>
<dbReference type="AlphaFoldDB" id="A0A1H8SC33"/>